<feature type="compositionally biased region" description="Basic and acidic residues" evidence="1">
    <location>
        <begin position="139"/>
        <end position="157"/>
    </location>
</feature>
<sequence>MSNADNSLHCRLASGLGDGVALGLAAVVVAARGLLDLHAHAQEEEHDHAGQVAPPGVRDAVDPVAAVVLRAELLEVGAVGVVAGEVADAPDADRGADDGRGGDEHGLLELEREHAAHDAQHDGQHHEHHVRVARVDLGAQRRVEREGEHDAARRAGQEDAGAVQHEHHQAGHEAAHAEADPRGRGHPAHAGEGRLHDAGHEQPAHHEGAAEDCGPEQPVAGQAHDAAAEDGDGCQHGRPHLQVLGRAQQLRDALQRAGAVVRGHVGEAAAAAAHRRHGAELQQRHSQHVLEHVGAGHVGRGESANDASMAANGSAVTDPPT</sequence>
<feature type="region of interest" description="Disordered" evidence="1">
    <location>
        <begin position="138"/>
        <end position="239"/>
    </location>
</feature>
<proteinExistence type="predicted"/>
<dbReference type="AlphaFoldDB" id="A0A9W6YIC2"/>
<comment type="caution">
    <text evidence="2">The sequence shown here is derived from an EMBL/GenBank/DDBJ whole genome shotgun (WGS) entry which is preliminary data.</text>
</comment>
<keyword evidence="3" id="KW-1185">Reference proteome</keyword>
<dbReference type="Proteomes" id="UP001165083">
    <property type="component" value="Unassembled WGS sequence"/>
</dbReference>
<organism evidence="2 3">
    <name type="scientific">Phytophthora lilii</name>
    <dbReference type="NCBI Taxonomy" id="2077276"/>
    <lineage>
        <taxon>Eukaryota</taxon>
        <taxon>Sar</taxon>
        <taxon>Stramenopiles</taxon>
        <taxon>Oomycota</taxon>
        <taxon>Peronosporomycetes</taxon>
        <taxon>Peronosporales</taxon>
        <taxon>Peronosporaceae</taxon>
        <taxon>Phytophthora</taxon>
    </lineage>
</organism>
<accession>A0A9W6YIC2</accession>
<reference evidence="2" key="1">
    <citation type="submission" date="2023-04" db="EMBL/GenBank/DDBJ databases">
        <title>Phytophthora lilii NBRC 32176.</title>
        <authorList>
            <person name="Ichikawa N."/>
            <person name="Sato H."/>
            <person name="Tonouchi N."/>
        </authorList>
    </citation>
    <scope>NUCLEOTIDE SEQUENCE</scope>
    <source>
        <strain evidence="2">NBRC 32176</strain>
    </source>
</reference>
<feature type="compositionally biased region" description="Basic and acidic residues" evidence="1">
    <location>
        <begin position="164"/>
        <end position="209"/>
    </location>
</feature>
<gene>
    <name evidence="2" type="ORF">Plil01_001831600</name>
</gene>
<feature type="region of interest" description="Disordered" evidence="1">
    <location>
        <begin position="298"/>
        <end position="321"/>
    </location>
</feature>
<dbReference type="OrthoDB" id="10650085at2759"/>
<evidence type="ECO:0000313" key="3">
    <source>
        <dbReference type="Proteomes" id="UP001165083"/>
    </source>
</evidence>
<evidence type="ECO:0000313" key="2">
    <source>
        <dbReference type="EMBL" id="GMF65693.1"/>
    </source>
</evidence>
<evidence type="ECO:0000256" key="1">
    <source>
        <dbReference type="SAM" id="MobiDB-lite"/>
    </source>
</evidence>
<dbReference type="EMBL" id="BSXW01012493">
    <property type="protein sequence ID" value="GMF65693.1"/>
    <property type="molecule type" value="Genomic_DNA"/>
</dbReference>
<protein>
    <submittedName>
        <fullName evidence="2">Unnamed protein product</fullName>
    </submittedName>
</protein>
<name>A0A9W6YIC2_9STRA</name>